<name>A0A8J6BNH4_ZIZPA</name>
<proteinExistence type="predicted"/>
<evidence type="ECO:0000256" key="1">
    <source>
        <dbReference type="SAM" id="MobiDB-lite"/>
    </source>
</evidence>
<evidence type="ECO:0000313" key="3">
    <source>
        <dbReference type="Proteomes" id="UP000729402"/>
    </source>
</evidence>
<organism evidence="2 3">
    <name type="scientific">Zizania palustris</name>
    <name type="common">Northern wild rice</name>
    <dbReference type="NCBI Taxonomy" id="103762"/>
    <lineage>
        <taxon>Eukaryota</taxon>
        <taxon>Viridiplantae</taxon>
        <taxon>Streptophyta</taxon>
        <taxon>Embryophyta</taxon>
        <taxon>Tracheophyta</taxon>
        <taxon>Spermatophyta</taxon>
        <taxon>Magnoliopsida</taxon>
        <taxon>Liliopsida</taxon>
        <taxon>Poales</taxon>
        <taxon>Poaceae</taxon>
        <taxon>BOP clade</taxon>
        <taxon>Oryzoideae</taxon>
        <taxon>Oryzeae</taxon>
        <taxon>Zizaniinae</taxon>
        <taxon>Zizania</taxon>
    </lineage>
</organism>
<dbReference type="AlphaFoldDB" id="A0A8J6BNH4"/>
<dbReference type="EMBL" id="JAAALK010000081">
    <property type="protein sequence ID" value="KAG8090659.1"/>
    <property type="molecule type" value="Genomic_DNA"/>
</dbReference>
<feature type="region of interest" description="Disordered" evidence="1">
    <location>
        <begin position="98"/>
        <end position="148"/>
    </location>
</feature>
<accession>A0A8J6BNH4</accession>
<dbReference type="Proteomes" id="UP000729402">
    <property type="component" value="Unassembled WGS sequence"/>
</dbReference>
<feature type="compositionally biased region" description="Low complexity" evidence="1">
    <location>
        <begin position="98"/>
        <end position="128"/>
    </location>
</feature>
<protein>
    <submittedName>
        <fullName evidence="2">Uncharacterized protein</fullName>
    </submittedName>
</protein>
<gene>
    <name evidence="2" type="ORF">GUJ93_ZPchr0011g27817</name>
</gene>
<sequence length="148" mass="16622">MLDHHLHRLRLLLSSSSSSCKACQWMLRWCRFCLCSDGKDNLALKLTDNPAALTRWKEERPTAWRRCLQRYVRHLFGEMSTQPPDLLAVVEIVATSPTPASSSMPALLSSMRPRALRPRSPLLAKPPSMQRPSPSTRLSAPPSSLCSD</sequence>
<evidence type="ECO:0000313" key="2">
    <source>
        <dbReference type="EMBL" id="KAG8090659.1"/>
    </source>
</evidence>
<feature type="compositionally biased region" description="Polar residues" evidence="1">
    <location>
        <begin position="130"/>
        <end position="148"/>
    </location>
</feature>
<keyword evidence="3" id="KW-1185">Reference proteome</keyword>
<comment type="caution">
    <text evidence="2">The sequence shown here is derived from an EMBL/GenBank/DDBJ whole genome shotgun (WGS) entry which is preliminary data.</text>
</comment>
<reference evidence="2" key="1">
    <citation type="journal article" date="2021" name="bioRxiv">
        <title>Whole Genome Assembly and Annotation of Northern Wild Rice, Zizania palustris L., Supports a Whole Genome Duplication in the Zizania Genus.</title>
        <authorList>
            <person name="Haas M."/>
            <person name="Kono T."/>
            <person name="Macchietto M."/>
            <person name="Millas R."/>
            <person name="McGilp L."/>
            <person name="Shao M."/>
            <person name="Duquette J."/>
            <person name="Hirsch C.N."/>
            <person name="Kimball J."/>
        </authorList>
    </citation>
    <scope>NUCLEOTIDE SEQUENCE</scope>
    <source>
        <tissue evidence="2">Fresh leaf tissue</tissue>
    </source>
</reference>
<reference evidence="2" key="2">
    <citation type="submission" date="2021-02" db="EMBL/GenBank/DDBJ databases">
        <authorList>
            <person name="Kimball J.A."/>
            <person name="Haas M.W."/>
            <person name="Macchietto M."/>
            <person name="Kono T."/>
            <person name="Duquette J."/>
            <person name="Shao M."/>
        </authorList>
    </citation>
    <scope>NUCLEOTIDE SEQUENCE</scope>
    <source>
        <tissue evidence="2">Fresh leaf tissue</tissue>
    </source>
</reference>